<name>A0A6V7HAN1_9HYME</name>
<sequence length="46" mass="5134">GVPNWRMSGFFNSLRNFASGAAYAASSASKYEELEGEQNKTKRNFN</sequence>
<evidence type="ECO:0000313" key="2">
    <source>
        <dbReference type="Proteomes" id="UP000752696"/>
    </source>
</evidence>
<feature type="non-terminal residue" evidence="1">
    <location>
        <position position="1"/>
    </location>
</feature>
<dbReference type="EMBL" id="CAJDYZ010009982">
    <property type="protein sequence ID" value="CAD1477363.1"/>
    <property type="molecule type" value="Genomic_DNA"/>
</dbReference>
<gene>
    <name evidence="1" type="ORF">MHI_LOCUS723025</name>
</gene>
<accession>A0A6V7HAN1</accession>
<evidence type="ECO:0000313" key="1">
    <source>
        <dbReference type="EMBL" id="CAD1477363.1"/>
    </source>
</evidence>
<proteinExistence type="predicted"/>
<feature type="non-terminal residue" evidence="1">
    <location>
        <position position="46"/>
    </location>
</feature>
<dbReference type="AlphaFoldDB" id="A0A6V7HAN1"/>
<keyword evidence="2" id="KW-1185">Reference proteome</keyword>
<protein>
    <submittedName>
        <fullName evidence="1">Uncharacterized protein</fullName>
    </submittedName>
</protein>
<dbReference type="Proteomes" id="UP000752696">
    <property type="component" value="Unassembled WGS sequence"/>
</dbReference>
<comment type="caution">
    <text evidence="1">The sequence shown here is derived from an EMBL/GenBank/DDBJ whole genome shotgun (WGS) entry which is preliminary data.</text>
</comment>
<reference evidence="1" key="1">
    <citation type="submission" date="2020-07" db="EMBL/GenBank/DDBJ databases">
        <authorList>
            <person name="Nazaruddin N."/>
        </authorList>
    </citation>
    <scope>NUCLEOTIDE SEQUENCE</scope>
</reference>
<organism evidence="1 2">
    <name type="scientific">Heterotrigona itama</name>
    <dbReference type="NCBI Taxonomy" id="395501"/>
    <lineage>
        <taxon>Eukaryota</taxon>
        <taxon>Metazoa</taxon>
        <taxon>Ecdysozoa</taxon>
        <taxon>Arthropoda</taxon>
        <taxon>Hexapoda</taxon>
        <taxon>Insecta</taxon>
        <taxon>Pterygota</taxon>
        <taxon>Neoptera</taxon>
        <taxon>Endopterygota</taxon>
        <taxon>Hymenoptera</taxon>
        <taxon>Apocrita</taxon>
        <taxon>Aculeata</taxon>
        <taxon>Apoidea</taxon>
        <taxon>Anthophila</taxon>
        <taxon>Apidae</taxon>
        <taxon>Heterotrigona</taxon>
    </lineage>
</organism>